<dbReference type="InterPro" id="IPR001633">
    <property type="entry name" value="EAL_dom"/>
</dbReference>
<evidence type="ECO:0000259" key="1">
    <source>
        <dbReference type="PROSITE" id="PS50883"/>
    </source>
</evidence>
<dbReference type="SMART" id="SM00267">
    <property type="entry name" value="GGDEF"/>
    <property type="match status" value="1"/>
</dbReference>
<dbReference type="InterPro" id="IPR003660">
    <property type="entry name" value="HAMP_dom"/>
</dbReference>
<dbReference type="CDD" id="cd01949">
    <property type="entry name" value="GGDEF"/>
    <property type="match status" value="1"/>
</dbReference>
<dbReference type="RefSeq" id="WP_341424929.1">
    <property type="nucleotide sequence ID" value="NZ_JBBUTG010000003.1"/>
</dbReference>
<dbReference type="CDD" id="cd01948">
    <property type="entry name" value="EAL"/>
    <property type="match status" value="1"/>
</dbReference>
<dbReference type="SMART" id="SM00052">
    <property type="entry name" value="EAL"/>
    <property type="match status" value="1"/>
</dbReference>
<evidence type="ECO:0000313" key="4">
    <source>
        <dbReference type="EMBL" id="MEK8030568.1"/>
    </source>
</evidence>
<dbReference type="InterPro" id="IPR043128">
    <property type="entry name" value="Rev_trsase/Diguanyl_cyclase"/>
</dbReference>
<reference evidence="4 5" key="1">
    <citation type="submission" date="2024-04" db="EMBL/GenBank/DDBJ databases">
        <title>Novel species of the genus Ideonella isolated from streams.</title>
        <authorList>
            <person name="Lu H."/>
        </authorList>
    </citation>
    <scope>NUCLEOTIDE SEQUENCE [LARGE SCALE GENOMIC DNA]</scope>
    <source>
        <strain evidence="4 5">DXS29W</strain>
    </source>
</reference>
<organism evidence="4 5">
    <name type="scientific">Ideonella lacteola</name>
    <dbReference type="NCBI Taxonomy" id="2984193"/>
    <lineage>
        <taxon>Bacteria</taxon>
        <taxon>Pseudomonadati</taxon>
        <taxon>Pseudomonadota</taxon>
        <taxon>Betaproteobacteria</taxon>
        <taxon>Burkholderiales</taxon>
        <taxon>Sphaerotilaceae</taxon>
        <taxon>Ideonella</taxon>
    </lineage>
</organism>
<dbReference type="Pfam" id="PF00672">
    <property type="entry name" value="HAMP"/>
    <property type="match status" value="1"/>
</dbReference>
<sequence>MRRPRFSQLRRRSIQRQITLVGLALTALVLTAFAVGMVLHEAANRRQSLEASMTTEAEIIGRNSAAAVTFGNDEEANEILASLAASPDVQQARIFLPDGRTLGSYTTEHARGECHVLQPTDLRTWDLQWCGAAVYRPILLHGKVVGTVAMEVGLASTYQALAGTIVVSLALAGLAFGLSVPLWRRVAARVAEPLNRLVELTERVSREQDFGLRASASGSREVDALASGFNQMMSQLQQRDERLNHELHQRRQAEVRLNDLAYFDPVTGLHNRHYFLERIDAAVERADREQGRCALIYIDLDGFKQINDTLGHDRGDELLKEVGRRLTETLRRSDGVCRLGGDEFAVIIDDDSRIEQVEAVCAKLVEELARSYRLAEHRDAQVSASIGACLFPESADDRDSMMRHADSAMYHAKERGKNRYWLYHAGGSEPQSRRQTLELAIDGAHQRGEMILVYQPQVLLPAQQTTGASAPVVFGFEALLRWRHPTLGLISPVEFIPLAEASGAIEPIGEWVLREACTQLQQWRRLHPQLQMSVNLSARQLASEDAIARLIQALDDSGLPAGAVELELTESLLVDRSDLMLGRLGRLRNAGFGLAIDDFGTGYSSLAYLDSFPITTLKIDRAFVRKLGGGTTHGDAIARAIVAIGAAIGADVIAEGIETPMQANALRQLGCRRGQGYLFAAPLGDAAASELLRALPADAEITA</sequence>
<proteinExistence type="predicted"/>
<dbReference type="CDD" id="cd06225">
    <property type="entry name" value="HAMP"/>
    <property type="match status" value="1"/>
</dbReference>
<accession>A0ABU9BPW8</accession>
<keyword evidence="5" id="KW-1185">Reference proteome</keyword>
<dbReference type="Pfam" id="PF00563">
    <property type="entry name" value="EAL"/>
    <property type="match status" value="1"/>
</dbReference>
<feature type="domain" description="GGDEF" evidence="3">
    <location>
        <begin position="291"/>
        <end position="425"/>
    </location>
</feature>
<dbReference type="SMART" id="SM00304">
    <property type="entry name" value="HAMP"/>
    <property type="match status" value="1"/>
</dbReference>
<dbReference type="Pfam" id="PF00990">
    <property type="entry name" value="GGDEF"/>
    <property type="match status" value="1"/>
</dbReference>
<name>A0ABU9BPW8_9BURK</name>
<dbReference type="Gene3D" id="6.10.340.10">
    <property type="match status" value="1"/>
</dbReference>
<dbReference type="InterPro" id="IPR029787">
    <property type="entry name" value="Nucleotide_cyclase"/>
</dbReference>
<dbReference type="NCBIfam" id="TIGR00254">
    <property type="entry name" value="GGDEF"/>
    <property type="match status" value="1"/>
</dbReference>
<dbReference type="EMBL" id="JBBUTG010000003">
    <property type="protein sequence ID" value="MEK8030568.1"/>
    <property type="molecule type" value="Genomic_DNA"/>
</dbReference>
<dbReference type="PANTHER" id="PTHR44757:SF2">
    <property type="entry name" value="BIOFILM ARCHITECTURE MAINTENANCE PROTEIN MBAA"/>
    <property type="match status" value="1"/>
</dbReference>
<evidence type="ECO:0000259" key="2">
    <source>
        <dbReference type="PROSITE" id="PS50885"/>
    </source>
</evidence>
<dbReference type="InterPro" id="IPR035919">
    <property type="entry name" value="EAL_sf"/>
</dbReference>
<evidence type="ECO:0000313" key="5">
    <source>
        <dbReference type="Proteomes" id="UP001371218"/>
    </source>
</evidence>
<dbReference type="InterPro" id="IPR000160">
    <property type="entry name" value="GGDEF_dom"/>
</dbReference>
<dbReference type="Proteomes" id="UP001371218">
    <property type="component" value="Unassembled WGS sequence"/>
</dbReference>
<feature type="domain" description="EAL" evidence="1">
    <location>
        <begin position="434"/>
        <end position="696"/>
    </location>
</feature>
<dbReference type="InterPro" id="IPR033417">
    <property type="entry name" value="CHASE8"/>
</dbReference>
<dbReference type="Pfam" id="PF17152">
    <property type="entry name" value="CHASE8"/>
    <property type="match status" value="1"/>
</dbReference>
<protein>
    <submittedName>
        <fullName evidence="4">EAL domain-containing protein</fullName>
    </submittedName>
</protein>
<dbReference type="SUPFAM" id="SSF141868">
    <property type="entry name" value="EAL domain-like"/>
    <property type="match status" value="1"/>
</dbReference>
<dbReference type="PROSITE" id="PS50887">
    <property type="entry name" value="GGDEF"/>
    <property type="match status" value="1"/>
</dbReference>
<dbReference type="Gene3D" id="3.20.20.450">
    <property type="entry name" value="EAL domain"/>
    <property type="match status" value="1"/>
</dbReference>
<dbReference type="InterPro" id="IPR052155">
    <property type="entry name" value="Biofilm_reg_signaling"/>
</dbReference>
<dbReference type="SUPFAM" id="SSF158472">
    <property type="entry name" value="HAMP domain-like"/>
    <property type="match status" value="1"/>
</dbReference>
<feature type="domain" description="HAMP" evidence="2">
    <location>
        <begin position="188"/>
        <end position="241"/>
    </location>
</feature>
<evidence type="ECO:0000259" key="3">
    <source>
        <dbReference type="PROSITE" id="PS50887"/>
    </source>
</evidence>
<comment type="caution">
    <text evidence="4">The sequence shown here is derived from an EMBL/GenBank/DDBJ whole genome shotgun (WGS) entry which is preliminary data.</text>
</comment>
<dbReference type="PROSITE" id="PS50883">
    <property type="entry name" value="EAL"/>
    <property type="match status" value="1"/>
</dbReference>
<dbReference type="PANTHER" id="PTHR44757">
    <property type="entry name" value="DIGUANYLATE CYCLASE DGCP"/>
    <property type="match status" value="1"/>
</dbReference>
<dbReference type="Gene3D" id="3.30.70.270">
    <property type="match status" value="1"/>
</dbReference>
<dbReference type="SUPFAM" id="SSF55073">
    <property type="entry name" value="Nucleotide cyclase"/>
    <property type="match status" value="1"/>
</dbReference>
<dbReference type="PROSITE" id="PS50885">
    <property type="entry name" value="HAMP"/>
    <property type="match status" value="1"/>
</dbReference>
<gene>
    <name evidence="4" type="ORF">AACH06_06990</name>
</gene>